<proteinExistence type="predicted"/>
<evidence type="ECO:0000313" key="1">
    <source>
        <dbReference type="EMBL" id="TBT98234.1"/>
    </source>
</evidence>
<organism evidence="1 2">
    <name type="scientific">Hamiltosporidium magnivora</name>
    <dbReference type="NCBI Taxonomy" id="148818"/>
    <lineage>
        <taxon>Eukaryota</taxon>
        <taxon>Fungi</taxon>
        <taxon>Fungi incertae sedis</taxon>
        <taxon>Microsporidia</taxon>
        <taxon>Dubosqiidae</taxon>
        <taxon>Hamiltosporidium</taxon>
    </lineage>
</organism>
<dbReference type="EMBL" id="PITI01002474">
    <property type="protein sequence ID" value="TBT98234.1"/>
    <property type="molecule type" value="Genomic_DNA"/>
</dbReference>
<dbReference type="VEuPathDB" id="MicrosporidiaDB:CWI36_2474p0010"/>
<dbReference type="VEuPathDB" id="MicrosporidiaDB:CWI39_1051p0010"/>
<protein>
    <submittedName>
        <fullName evidence="1">Uncharacterized protein</fullName>
    </submittedName>
</protein>
<accession>A0A4Q9KUK1</accession>
<keyword evidence="2" id="KW-1185">Reference proteome</keyword>
<dbReference type="AlphaFoldDB" id="A0A4Q9KUK1"/>
<dbReference type="Proteomes" id="UP000291404">
    <property type="component" value="Unassembled WGS sequence"/>
</dbReference>
<gene>
    <name evidence="1" type="ORF">CWI36_2474p0010</name>
</gene>
<name>A0A4Q9KUK1_9MICR</name>
<comment type="caution">
    <text evidence="1">The sequence shown here is derived from an EMBL/GenBank/DDBJ whole genome shotgun (WGS) entry which is preliminary data.</text>
</comment>
<reference evidence="1 2" key="1">
    <citation type="submission" date="2017-12" db="EMBL/GenBank/DDBJ databases">
        <authorList>
            <person name="Pombert J.-F."/>
            <person name="Haag K.L."/>
            <person name="Ebert D."/>
        </authorList>
    </citation>
    <scope>NUCLEOTIDE SEQUENCE [LARGE SCALE GENOMIC DNA]</scope>
    <source>
        <strain evidence="1">BE-OM-2</strain>
    </source>
</reference>
<sequence>MTNIVNGSEVFKEIIGFHMHKIVKDICTKKLLEIPLCRFFHCGYNKPKDLTKTETMNRAKKINRIEKSNSNENQKDEFIQFLRDNKSKSIKKSETEPLYIYFSICKRRFNFRFISKKSILRIFFKSFSEKLTSNPSSNPSSELSSENSSLEQPKDLYSLMIHRFSDWEEKSTQIKKMTSYFKEIQELIILVENPSGSKLEFISEHINEFHPNIGLANQARCLFGDKYFAMQTEGINIELFEIMIAEMIKNKFETNVVKIFKCIEKELQPMLNL</sequence>
<evidence type="ECO:0000313" key="2">
    <source>
        <dbReference type="Proteomes" id="UP000291404"/>
    </source>
</evidence>